<keyword evidence="5" id="KW-0547">Nucleotide-binding</keyword>
<evidence type="ECO:0000256" key="5">
    <source>
        <dbReference type="ARBA" id="ARBA00022741"/>
    </source>
</evidence>
<dbReference type="InterPro" id="IPR003594">
    <property type="entry name" value="HATPase_dom"/>
</dbReference>
<evidence type="ECO:0000259" key="10">
    <source>
        <dbReference type="PROSITE" id="PS50112"/>
    </source>
</evidence>
<sequence>MHRLRRYGTVVPMKPGFFDKLVDRLDHLDKGSLQTYFLRLAREKGLMETIFQALEEGIIVLDPKAQISYANRAAEQFLGFKLDDAQGTKIERYLKDIHWDLVLDLDEYEWSQLVRREIEITYPKHRFMEFYVVPLRAVDEKEEGAVVIFRDVTRERESTADSIESERLHALSLLAAGVAHEIGNPLNSINIHLQLLDREIGYLEDATAKAELKELVDVSRKEVGRLDTIIRQFLKALRPSLPERMPHKLQELIKETLGVMKHEIKDRRMLVETDFADDVPAVAVDETQVKQVFFNVVKNALQAMSDGGILKIETYLSDRFVGVVVEDNGSGIDPEKLGAIYEPYHTTKAEGTGLGMMIVQRIMRDHGGEIEINSEPGHGTRMTLRFPREDARLNLLEAPEQE</sequence>
<dbReference type="InterPro" id="IPR013656">
    <property type="entry name" value="PAS_4"/>
</dbReference>
<evidence type="ECO:0000256" key="1">
    <source>
        <dbReference type="ARBA" id="ARBA00000085"/>
    </source>
</evidence>
<dbReference type="PRINTS" id="PR00344">
    <property type="entry name" value="BCTRLSENSOR"/>
</dbReference>
<dbReference type="SMART" id="SM00387">
    <property type="entry name" value="HATPase_c"/>
    <property type="match status" value="1"/>
</dbReference>
<dbReference type="Pfam" id="PF00512">
    <property type="entry name" value="HisKA"/>
    <property type="match status" value="1"/>
</dbReference>
<dbReference type="InterPro" id="IPR036890">
    <property type="entry name" value="HATPase_C_sf"/>
</dbReference>
<dbReference type="GO" id="GO:0000155">
    <property type="term" value="F:phosphorelay sensor kinase activity"/>
    <property type="evidence" value="ECO:0007669"/>
    <property type="project" value="InterPro"/>
</dbReference>
<dbReference type="InterPro" id="IPR003661">
    <property type="entry name" value="HisK_dim/P_dom"/>
</dbReference>
<protein>
    <recommendedName>
        <fullName evidence="2">histidine kinase</fullName>
        <ecNumber evidence="2">2.7.13.3</ecNumber>
    </recommendedName>
</protein>
<dbReference type="SUPFAM" id="SSF55874">
    <property type="entry name" value="ATPase domain of HSP90 chaperone/DNA topoisomerase II/histidine kinase"/>
    <property type="match status" value="1"/>
</dbReference>
<evidence type="ECO:0000256" key="7">
    <source>
        <dbReference type="ARBA" id="ARBA00022840"/>
    </source>
</evidence>
<organism evidence="11 12">
    <name type="scientific">Pontiella desulfatans</name>
    <dbReference type="NCBI Taxonomy" id="2750659"/>
    <lineage>
        <taxon>Bacteria</taxon>
        <taxon>Pseudomonadati</taxon>
        <taxon>Kiritimatiellota</taxon>
        <taxon>Kiritimatiellia</taxon>
        <taxon>Kiritimatiellales</taxon>
        <taxon>Pontiellaceae</taxon>
        <taxon>Pontiella</taxon>
    </lineage>
</organism>
<feature type="domain" description="Histidine kinase" evidence="9">
    <location>
        <begin position="177"/>
        <end position="390"/>
    </location>
</feature>
<dbReference type="EMBL" id="CAAHFG010000004">
    <property type="protein sequence ID" value="VGO16730.1"/>
    <property type="molecule type" value="Genomic_DNA"/>
</dbReference>
<dbReference type="SUPFAM" id="SSF47384">
    <property type="entry name" value="Homodimeric domain of signal transducing histidine kinase"/>
    <property type="match status" value="1"/>
</dbReference>
<evidence type="ECO:0000313" key="12">
    <source>
        <dbReference type="Proteomes" id="UP000366872"/>
    </source>
</evidence>
<feature type="domain" description="PAS" evidence="10">
    <location>
        <begin position="43"/>
        <end position="87"/>
    </location>
</feature>
<dbReference type="PROSITE" id="PS50109">
    <property type="entry name" value="HIS_KIN"/>
    <property type="match status" value="1"/>
</dbReference>
<evidence type="ECO:0000256" key="4">
    <source>
        <dbReference type="ARBA" id="ARBA00022679"/>
    </source>
</evidence>
<evidence type="ECO:0000256" key="2">
    <source>
        <dbReference type="ARBA" id="ARBA00012438"/>
    </source>
</evidence>
<evidence type="ECO:0000313" key="11">
    <source>
        <dbReference type="EMBL" id="VGO16730.1"/>
    </source>
</evidence>
<dbReference type="InterPro" id="IPR036097">
    <property type="entry name" value="HisK_dim/P_sf"/>
</dbReference>
<dbReference type="InterPro" id="IPR035965">
    <property type="entry name" value="PAS-like_dom_sf"/>
</dbReference>
<proteinExistence type="predicted"/>
<keyword evidence="12" id="KW-1185">Reference proteome</keyword>
<keyword evidence="3" id="KW-0597">Phosphoprotein</keyword>
<gene>
    <name evidence="11" type="primary">zraS_1</name>
    <name evidence="11" type="ORF">PDESU_05321</name>
</gene>
<dbReference type="SMART" id="SM00091">
    <property type="entry name" value="PAS"/>
    <property type="match status" value="1"/>
</dbReference>
<keyword evidence="6" id="KW-0418">Kinase</keyword>
<dbReference type="PANTHER" id="PTHR43065">
    <property type="entry name" value="SENSOR HISTIDINE KINASE"/>
    <property type="match status" value="1"/>
</dbReference>
<dbReference type="InterPro" id="IPR000014">
    <property type="entry name" value="PAS"/>
</dbReference>
<dbReference type="Pfam" id="PF02518">
    <property type="entry name" value="HATPase_c"/>
    <property type="match status" value="1"/>
</dbReference>
<dbReference type="Gene3D" id="3.30.450.20">
    <property type="entry name" value="PAS domain"/>
    <property type="match status" value="1"/>
</dbReference>
<dbReference type="Pfam" id="PF08448">
    <property type="entry name" value="PAS_4"/>
    <property type="match status" value="1"/>
</dbReference>
<dbReference type="InterPro" id="IPR004358">
    <property type="entry name" value="Sig_transdc_His_kin-like_C"/>
</dbReference>
<comment type="catalytic activity">
    <reaction evidence="1">
        <text>ATP + protein L-histidine = ADP + protein N-phospho-L-histidine.</text>
        <dbReference type="EC" id="2.7.13.3"/>
    </reaction>
</comment>
<name>A0A6C2U9K8_PONDE</name>
<dbReference type="Proteomes" id="UP000366872">
    <property type="component" value="Unassembled WGS sequence"/>
</dbReference>
<dbReference type="SUPFAM" id="SSF55785">
    <property type="entry name" value="PYP-like sensor domain (PAS domain)"/>
    <property type="match status" value="1"/>
</dbReference>
<dbReference type="PANTHER" id="PTHR43065:SF10">
    <property type="entry name" value="PEROXIDE STRESS-ACTIVATED HISTIDINE KINASE MAK3"/>
    <property type="match status" value="1"/>
</dbReference>
<dbReference type="AlphaFoldDB" id="A0A6C2U9K8"/>
<dbReference type="GO" id="GO:0005524">
    <property type="term" value="F:ATP binding"/>
    <property type="evidence" value="ECO:0007669"/>
    <property type="project" value="UniProtKB-KW"/>
</dbReference>
<dbReference type="CDD" id="cd00082">
    <property type="entry name" value="HisKA"/>
    <property type="match status" value="1"/>
</dbReference>
<dbReference type="PROSITE" id="PS50112">
    <property type="entry name" value="PAS"/>
    <property type="match status" value="1"/>
</dbReference>
<keyword evidence="8" id="KW-0902">Two-component regulatory system</keyword>
<dbReference type="CDD" id="cd00130">
    <property type="entry name" value="PAS"/>
    <property type="match status" value="1"/>
</dbReference>
<keyword evidence="4" id="KW-0808">Transferase</keyword>
<evidence type="ECO:0000259" key="9">
    <source>
        <dbReference type="PROSITE" id="PS50109"/>
    </source>
</evidence>
<dbReference type="NCBIfam" id="TIGR00229">
    <property type="entry name" value="sensory_box"/>
    <property type="match status" value="1"/>
</dbReference>
<evidence type="ECO:0000256" key="3">
    <source>
        <dbReference type="ARBA" id="ARBA00022553"/>
    </source>
</evidence>
<dbReference type="SMART" id="SM00388">
    <property type="entry name" value="HisKA"/>
    <property type="match status" value="1"/>
</dbReference>
<dbReference type="Gene3D" id="3.30.565.10">
    <property type="entry name" value="Histidine kinase-like ATPase, C-terminal domain"/>
    <property type="match status" value="1"/>
</dbReference>
<accession>A0A6C2U9K8</accession>
<dbReference type="EC" id="2.7.13.3" evidence="2"/>
<dbReference type="InterPro" id="IPR005467">
    <property type="entry name" value="His_kinase_dom"/>
</dbReference>
<reference evidence="11 12" key="1">
    <citation type="submission" date="2019-04" db="EMBL/GenBank/DDBJ databases">
        <authorList>
            <person name="Van Vliet M D."/>
        </authorList>
    </citation>
    <scope>NUCLEOTIDE SEQUENCE [LARGE SCALE GENOMIC DNA]</scope>
    <source>
        <strain evidence="11 12">F1</strain>
    </source>
</reference>
<keyword evidence="7" id="KW-0067">ATP-binding</keyword>
<evidence type="ECO:0000256" key="8">
    <source>
        <dbReference type="ARBA" id="ARBA00023012"/>
    </source>
</evidence>
<evidence type="ECO:0000256" key="6">
    <source>
        <dbReference type="ARBA" id="ARBA00022777"/>
    </source>
</evidence>
<dbReference type="Gene3D" id="1.10.287.130">
    <property type="match status" value="1"/>
</dbReference>